<dbReference type="EMBL" id="NNAY01000298">
    <property type="protein sequence ID" value="OXU29374.1"/>
    <property type="molecule type" value="Genomic_DNA"/>
</dbReference>
<keyword evidence="3" id="KW-0812">Transmembrane</keyword>
<evidence type="ECO:0000313" key="7">
    <source>
        <dbReference type="Proteomes" id="UP000215335"/>
    </source>
</evidence>
<comment type="caution">
    <text evidence="6">The sequence shown here is derived from an EMBL/GenBank/DDBJ whole genome shotgun (WGS) entry which is preliminary data.</text>
</comment>
<comment type="subcellular location">
    <subcellularLocation>
        <location evidence="1">Mitochondrion outer membrane</location>
        <topology evidence="1">Multi-pass membrane protein</topology>
    </subcellularLocation>
</comment>
<dbReference type="GO" id="GO:0000422">
    <property type="term" value="P:autophagy of mitochondrion"/>
    <property type="evidence" value="ECO:0007669"/>
    <property type="project" value="TreeGrafter"/>
</dbReference>
<keyword evidence="5" id="KW-0472">Membrane</keyword>
<dbReference type="InterPro" id="IPR007014">
    <property type="entry name" value="FUN14"/>
</dbReference>
<evidence type="ECO:0000256" key="1">
    <source>
        <dbReference type="ARBA" id="ARBA00004374"/>
    </source>
</evidence>
<evidence type="ECO:0000313" key="6">
    <source>
        <dbReference type="EMBL" id="OXU29374.1"/>
    </source>
</evidence>
<dbReference type="PANTHER" id="PTHR21346">
    <property type="entry name" value="FUN14 DOMAIN CONTAINING"/>
    <property type="match status" value="1"/>
</dbReference>
<keyword evidence="7" id="KW-1185">Reference proteome</keyword>
<evidence type="ECO:0000256" key="2">
    <source>
        <dbReference type="ARBA" id="ARBA00009160"/>
    </source>
</evidence>
<evidence type="ECO:0000256" key="4">
    <source>
        <dbReference type="ARBA" id="ARBA00022989"/>
    </source>
</evidence>
<dbReference type="Proteomes" id="UP000215335">
    <property type="component" value="Unassembled WGS sequence"/>
</dbReference>
<keyword evidence="4" id="KW-1133">Transmembrane helix</keyword>
<evidence type="ECO:0008006" key="8">
    <source>
        <dbReference type="Google" id="ProtNLM"/>
    </source>
</evidence>
<dbReference type="GO" id="GO:0005741">
    <property type="term" value="C:mitochondrial outer membrane"/>
    <property type="evidence" value="ECO:0007669"/>
    <property type="project" value="UniProtKB-SubCell"/>
</dbReference>
<evidence type="ECO:0000256" key="3">
    <source>
        <dbReference type="ARBA" id="ARBA00022692"/>
    </source>
</evidence>
<name>A0A232FF40_9HYME</name>
<sequence>MSLPVSKKGKEDANREVSDVAKDAKSFLEKILGDVSKTSATKQIVIGTASGWATGFITMKVGKVAAFAVGGGIIMLQVAANQGYIKINWDKIQKKADKITDKVEEKLTGEGPKLMDKMERYVDKKLDKAEQLLKNGETRTRRWYQNLCGTGGGDSGIRAREIHFFLFSFAAGVAIAPEPVSVEVVDEADVLKKAMELFEDAKRNFYVFRAWCREQVREYL</sequence>
<dbReference type="OrthoDB" id="163794at2759"/>
<reference evidence="6 7" key="1">
    <citation type="journal article" date="2017" name="Curr. Biol.">
        <title>The Evolution of Venom by Co-option of Single-Copy Genes.</title>
        <authorList>
            <person name="Martinson E.O."/>
            <person name="Mrinalini"/>
            <person name="Kelkar Y.D."/>
            <person name="Chang C.H."/>
            <person name="Werren J.H."/>
        </authorList>
    </citation>
    <scope>NUCLEOTIDE SEQUENCE [LARGE SCALE GENOMIC DNA]</scope>
    <source>
        <strain evidence="6 7">Alberta</strain>
        <tissue evidence="6">Whole body</tissue>
    </source>
</reference>
<dbReference type="AlphaFoldDB" id="A0A232FF40"/>
<organism evidence="6 7">
    <name type="scientific">Trichomalopsis sarcophagae</name>
    <dbReference type="NCBI Taxonomy" id="543379"/>
    <lineage>
        <taxon>Eukaryota</taxon>
        <taxon>Metazoa</taxon>
        <taxon>Ecdysozoa</taxon>
        <taxon>Arthropoda</taxon>
        <taxon>Hexapoda</taxon>
        <taxon>Insecta</taxon>
        <taxon>Pterygota</taxon>
        <taxon>Neoptera</taxon>
        <taxon>Endopterygota</taxon>
        <taxon>Hymenoptera</taxon>
        <taxon>Apocrita</taxon>
        <taxon>Proctotrupomorpha</taxon>
        <taxon>Chalcidoidea</taxon>
        <taxon>Pteromalidae</taxon>
        <taxon>Pteromalinae</taxon>
        <taxon>Trichomalopsis</taxon>
    </lineage>
</organism>
<gene>
    <name evidence="6" type="ORF">TSAR_006831</name>
</gene>
<protein>
    <recommendedName>
        <fullName evidence="8">FUN14 domain-containing protein 1</fullName>
    </recommendedName>
</protein>
<dbReference type="PANTHER" id="PTHR21346:SF0">
    <property type="entry name" value="RE45833P"/>
    <property type="match status" value="1"/>
</dbReference>
<proteinExistence type="inferred from homology"/>
<dbReference type="STRING" id="543379.A0A232FF40"/>
<evidence type="ECO:0000256" key="5">
    <source>
        <dbReference type="ARBA" id="ARBA00023136"/>
    </source>
</evidence>
<comment type="similarity">
    <text evidence="2">Belongs to the FUN14 family.</text>
</comment>
<dbReference type="Pfam" id="PF04930">
    <property type="entry name" value="FUN14"/>
    <property type="match status" value="1"/>
</dbReference>
<accession>A0A232FF40</accession>